<dbReference type="RefSeq" id="WP_183374871.1">
    <property type="nucleotide sequence ID" value="NZ_CBCSFZ010000016.1"/>
</dbReference>
<feature type="transmembrane region" description="Helical" evidence="2">
    <location>
        <begin position="39"/>
        <end position="59"/>
    </location>
</feature>
<evidence type="ECO:0000313" key="4">
    <source>
        <dbReference type="Proteomes" id="UP000568050"/>
    </source>
</evidence>
<feature type="region of interest" description="Disordered" evidence="1">
    <location>
        <begin position="154"/>
        <end position="175"/>
    </location>
</feature>
<keyword evidence="2" id="KW-0472">Membrane</keyword>
<evidence type="ECO:0000256" key="1">
    <source>
        <dbReference type="SAM" id="MobiDB-lite"/>
    </source>
</evidence>
<organism evidence="3 4">
    <name type="scientific">Helcobacillus massiliensis</name>
    <dbReference type="NCBI Taxonomy" id="521392"/>
    <lineage>
        <taxon>Bacteria</taxon>
        <taxon>Bacillati</taxon>
        <taxon>Actinomycetota</taxon>
        <taxon>Actinomycetes</taxon>
        <taxon>Micrococcales</taxon>
        <taxon>Dermabacteraceae</taxon>
        <taxon>Helcobacillus</taxon>
    </lineage>
</organism>
<name>A0A839QUY3_9MICO</name>
<evidence type="ECO:0008006" key="5">
    <source>
        <dbReference type="Google" id="ProtNLM"/>
    </source>
</evidence>
<dbReference type="EMBL" id="JACHWP010000001">
    <property type="protein sequence ID" value="MBB3022659.1"/>
    <property type="molecule type" value="Genomic_DNA"/>
</dbReference>
<dbReference type="Pfam" id="PF11377">
    <property type="entry name" value="DUF3180"/>
    <property type="match status" value="1"/>
</dbReference>
<dbReference type="Proteomes" id="UP000568050">
    <property type="component" value="Unassembled WGS sequence"/>
</dbReference>
<keyword evidence="2" id="KW-1133">Transmembrane helix</keyword>
<dbReference type="InterPro" id="IPR021517">
    <property type="entry name" value="DUF3180"/>
</dbReference>
<keyword evidence="4" id="KW-1185">Reference proteome</keyword>
<proteinExistence type="predicted"/>
<comment type="caution">
    <text evidence="3">The sequence shown here is derived from an EMBL/GenBank/DDBJ whole genome shotgun (WGS) entry which is preliminary data.</text>
</comment>
<evidence type="ECO:0000313" key="3">
    <source>
        <dbReference type="EMBL" id="MBB3022659.1"/>
    </source>
</evidence>
<accession>A0A839QUY3</accession>
<evidence type="ECO:0000256" key="2">
    <source>
        <dbReference type="SAM" id="Phobius"/>
    </source>
</evidence>
<gene>
    <name evidence="3" type="ORF">FHX50_000907</name>
</gene>
<dbReference type="AlphaFoldDB" id="A0A839QUY3"/>
<reference evidence="3 4" key="1">
    <citation type="submission" date="2020-08" db="EMBL/GenBank/DDBJ databases">
        <title>Sequencing the genomes of 1000 actinobacteria strains.</title>
        <authorList>
            <person name="Klenk H.-P."/>
        </authorList>
    </citation>
    <scope>NUCLEOTIDE SEQUENCE [LARGE SCALE GENOMIC DNA]</scope>
    <source>
        <strain evidence="3 4">DSM 23040</strain>
    </source>
</reference>
<feature type="transmembrane region" description="Helical" evidence="2">
    <location>
        <begin position="123"/>
        <end position="147"/>
    </location>
</feature>
<feature type="transmembrane region" description="Helical" evidence="2">
    <location>
        <begin position="92"/>
        <end position="117"/>
    </location>
</feature>
<protein>
    <recommendedName>
        <fullName evidence="5">DUF3180 family protein</fullName>
    </recommendedName>
</protein>
<sequence>MRATPVTTAIWLLLIAAALGLGLGHLLGSAGQPLPLPGWMSGLTMLALAGVLLTFALRVRRYMVECEERRREHTAAPRRHELDMVTAFRTLLFARAAIITGSLVAGFFGGELVFLLINGTGTLTGALLPTGFAALSAAVLAIVGFIAERWGKLPPEEGDAETEGPSPTVSDAPPA</sequence>
<keyword evidence="2" id="KW-0812">Transmembrane</keyword>